<organism evidence="2 3">
    <name type="scientific">Mycena chlorophos</name>
    <name type="common">Agaric fungus</name>
    <name type="synonym">Agaricus chlorophos</name>
    <dbReference type="NCBI Taxonomy" id="658473"/>
    <lineage>
        <taxon>Eukaryota</taxon>
        <taxon>Fungi</taxon>
        <taxon>Dikarya</taxon>
        <taxon>Basidiomycota</taxon>
        <taxon>Agaricomycotina</taxon>
        <taxon>Agaricomycetes</taxon>
        <taxon>Agaricomycetidae</taxon>
        <taxon>Agaricales</taxon>
        <taxon>Marasmiineae</taxon>
        <taxon>Mycenaceae</taxon>
        <taxon>Mycena</taxon>
    </lineage>
</organism>
<keyword evidence="3" id="KW-1185">Reference proteome</keyword>
<evidence type="ECO:0000256" key="1">
    <source>
        <dbReference type="SAM" id="MobiDB-lite"/>
    </source>
</evidence>
<name>A0ABQ0LC14_MYCCL</name>
<protein>
    <submittedName>
        <fullName evidence="2">Uncharacterized protein</fullName>
    </submittedName>
</protein>
<proteinExistence type="predicted"/>
<reference evidence="2" key="1">
    <citation type="submission" date="2014-09" db="EMBL/GenBank/DDBJ databases">
        <title>Genome sequence of the luminous mushroom Mycena chlorophos for searching fungal bioluminescence genes.</title>
        <authorList>
            <person name="Tanaka Y."/>
            <person name="Kasuga D."/>
            <person name="Oba Y."/>
            <person name="Hase S."/>
            <person name="Sato K."/>
            <person name="Oba Y."/>
            <person name="Sakakibara Y."/>
        </authorList>
    </citation>
    <scope>NUCLEOTIDE SEQUENCE</scope>
</reference>
<sequence length="174" mass="19172">MPTETSPTSASWERRSSPISPQSKRACASGTASFGFGVVGYKADERHDHSQIVLLKVKALYEGGSGRHNDVSASTNVCRLSNIVAQTFESLSGANWFRHCKAATSLPETCRFELFTSRTFLCLFKLDATPVGTTTTSFRLSARDYERYQLLRKQISTSHQVLKLMGRRKSGGGV</sequence>
<feature type="region of interest" description="Disordered" evidence="1">
    <location>
        <begin position="1"/>
        <end position="25"/>
    </location>
</feature>
<dbReference type="Proteomes" id="UP000815677">
    <property type="component" value="Unassembled WGS sequence"/>
</dbReference>
<evidence type="ECO:0000313" key="2">
    <source>
        <dbReference type="EMBL" id="GAT48522.1"/>
    </source>
</evidence>
<accession>A0ABQ0LC14</accession>
<evidence type="ECO:0000313" key="3">
    <source>
        <dbReference type="Proteomes" id="UP000815677"/>
    </source>
</evidence>
<gene>
    <name evidence="2" type="ORF">MCHLO_05916</name>
</gene>
<feature type="compositionally biased region" description="Polar residues" evidence="1">
    <location>
        <begin position="1"/>
        <end position="23"/>
    </location>
</feature>
<dbReference type="EMBL" id="DF844633">
    <property type="protein sequence ID" value="GAT48522.1"/>
    <property type="molecule type" value="Genomic_DNA"/>
</dbReference>